<sequence length="243" mass="27146">MKLKTAIQYKLSVQWRSVLIYLGFFLLFAVIFPLMPMLLIDGVTNVHVDLLAPAMIYIMILSITSVGNDFKLFIQCGTSRLHIFIANFVSSLILTFGLSIVLKMLFELFNGGLIPNFFLQYQLITLITGGNFWPSMFLLWVFLILAASIGMMIGALLNRFDGYLRLAIGALSLGIVILGSILFQLLSPAAKMAVIDFIKLVIGLGANGLNSWQFIGFIFVVSLILLVIVYLLNRRQEVKRINA</sequence>
<name>A0ABS3H8U2_9ENTE</name>
<feature type="transmembrane region" description="Helical" evidence="1">
    <location>
        <begin position="137"/>
        <end position="157"/>
    </location>
</feature>
<proteinExistence type="predicted"/>
<keyword evidence="1" id="KW-1133">Transmembrane helix</keyword>
<keyword evidence="1" id="KW-0812">Transmembrane</keyword>
<evidence type="ECO:0008006" key="4">
    <source>
        <dbReference type="Google" id="ProtNLM"/>
    </source>
</evidence>
<feature type="transmembrane region" description="Helical" evidence="1">
    <location>
        <begin position="212"/>
        <end position="232"/>
    </location>
</feature>
<evidence type="ECO:0000256" key="1">
    <source>
        <dbReference type="SAM" id="Phobius"/>
    </source>
</evidence>
<feature type="transmembrane region" description="Helical" evidence="1">
    <location>
        <begin position="82"/>
        <end position="106"/>
    </location>
</feature>
<gene>
    <name evidence="2" type="ORF">JZO76_10005</name>
</gene>
<evidence type="ECO:0000313" key="2">
    <source>
        <dbReference type="EMBL" id="MBO0449871.1"/>
    </source>
</evidence>
<feature type="transmembrane region" description="Helical" evidence="1">
    <location>
        <begin position="18"/>
        <end position="38"/>
    </location>
</feature>
<feature type="transmembrane region" description="Helical" evidence="1">
    <location>
        <begin position="164"/>
        <end position="186"/>
    </location>
</feature>
<protein>
    <recommendedName>
        <fullName evidence="4">ABC transporter permease</fullName>
    </recommendedName>
</protein>
<accession>A0ABS3H8U2</accession>
<dbReference type="Proteomes" id="UP000664256">
    <property type="component" value="Unassembled WGS sequence"/>
</dbReference>
<dbReference type="RefSeq" id="WP_206903939.1">
    <property type="nucleotide sequence ID" value="NZ_JAFLVT010000014.1"/>
</dbReference>
<evidence type="ECO:0000313" key="3">
    <source>
        <dbReference type="Proteomes" id="UP000664256"/>
    </source>
</evidence>
<feature type="transmembrane region" description="Helical" evidence="1">
    <location>
        <begin position="50"/>
        <end position="70"/>
    </location>
</feature>
<keyword evidence="3" id="KW-1185">Reference proteome</keyword>
<reference evidence="2 3" key="1">
    <citation type="submission" date="2021-03" db="EMBL/GenBank/DDBJ databases">
        <title>Enterococcal diversity collection.</title>
        <authorList>
            <person name="Gilmore M.S."/>
            <person name="Schwartzman J."/>
            <person name="Van Tyne D."/>
            <person name="Martin M."/>
            <person name="Earl A.M."/>
            <person name="Manson A.L."/>
            <person name="Straub T."/>
            <person name="Salamzade R."/>
            <person name="Saavedra J."/>
            <person name="Lebreton F."/>
            <person name="Prichula J."/>
            <person name="Schaufler K."/>
            <person name="Gaca A."/>
            <person name="Sgardioli B."/>
            <person name="Wagenaar J."/>
            <person name="Strong T."/>
        </authorList>
    </citation>
    <scope>NUCLEOTIDE SEQUENCE [LARGE SCALE GENOMIC DNA]</scope>
    <source>
        <strain evidence="2 3">MJM12</strain>
    </source>
</reference>
<dbReference type="EMBL" id="JAFLVT010000014">
    <property type="protein sequence ID" value="MBO0449871.1"/>
    <property type="molecule type" value="Genomic_DNA"/>
</dbReference>
<organism evidence="2 3">
    <name type="scientific">Candidatus Enterococcus myersii</name>
    <dbReference type="NCBI Taxonomy" id="2815322"/>
    <lineage>
        <taxon>Bacteria</taxon>
        <taxon>Bacillati</taxon>
        <taxon>Bacillota</taxon>
        <taxon>Bacilli</taxon>
        <taxon>Lactobacillales</taxon>
        <taxon>Enterococcaceae</taxon>
        <taxon>Enterococcus</taxon>
    </lineage>
</organism>
<keyword evidence="1" id="KW-0472">Membrane</keyword>
<comment type="caution">
    <text evidence="2">The sequence shown here is derived from an EMBL/GenBank/DDBJ whole genome shotgun (WGS) entry which is preliminary data.</text>
</comment>